<evidence type="ECO:0000259" key="25">
    <source>
        <dbReference type="PROSITE" id="PS50042"/>
    </source>
</evidence>
<evidence type="ECO:0000256" key="10">
    <source>
        <dbReference type="ARBA" id="ARBA00022826"/>
    </source>
</evidence>
<dbReference type="CDD" id="cd00038">
    <property type="entry name" value="CAP_ED"/>
    <property type="match status" value="1"/>
</dbReference>
<dbReference type="InterPro" id="IPR005821">
    <property type="entry name" value="Ion_trans_dom"/>
</dbReference>
<evidence type="ECO:0000256" key="5">
    <source>
        <dbReference type="ARBA" id="ARBA00022475"/>
    </source>
</evidence>
<feature type="compositionally biased region" description="Gly residues" evidence="23">
    <location>
        <begin position="698"/>
        <end position="719"/>
    </location>
</feature>
<evidence type="ECO:0000256" key="2">
    <source>
        <dbReference type="ARBA" id="ARBA00006305"/>
    </source>
</evidence>
<keyword evidence="11" id="KW-0851">Voltage-gated channel</keyword>
<feature type="compositionally biased region" description="Pro residues" evidence="23">
    <location>
        <begin position="91"/>
        <end position="111"/>
    </location>
</feature>
<dbReference type="Gene3D" id="1.10.287.70">
    <property type="match status" value="1"/>
</dbReference>
<keyword evidence="6" id="KW-0633">Potassium transport</keyword>
<evidence type="ECO:0000256" key="13">
    <source>
        <dbReference type="ARBA" id="ARBA00022989"/>
    </source>
</evidence>
<dbReference type="AlphaFoldDB" id="A0AAW1DVE5"/>
<keyword evidence="17" id="KW-0114">cAMP</keyword>
<evidence type="ECO:0000313" key="26">
    <source>
        <dbReference type="EMBL" id="KAK9513880.1"/>
    </source>
</evidence>
<comment type="catalytic activity">
    <reaction evidence="21">
        <text>K(+)(in) = K(+)(out)</text>
        <dbReference type="Rhea" id="RHEA:29463"/>
        <dbReference type="ChEBI" id="CHEBI:29103"/>
    </reaction>
</comment>
<evidence type="ECO:0000256" key="6">
    <source>
        <dbReference type="ARBA" id="ARBA00022538"/>
    </source>
</evidence>
<dbReference type="PANTHER" id="PTHR45689">
    <property type="entry name" value="I[[H]] CHANNEL, ISOFORM E"/>
    <property type="match status" value="1"/>
</dbReference>
<dbReference type="Proteomes" id="UP001488805">
    <property type="component" value="Unassembled WGS sequence"/>
</dbReference>
<keyword evidence="12" id="KW-0630">Potassium</keyword>
<evidence type="ECO:0000256" key="19">
    <source>
        <dbReference type="ARBA" id="ARBA00023286"/>
    </source>
</evidence>
<reference evidence="26 27" key="1">
    <citation type="journal article" date="2024" name="Genome Biol. Evol.">
        <title>Chromosome-level genome assembly of the viviparous eelpout Zoarces viviparus.</title>
        <authorList>
            <person name="Fuhrmann N."/>
            <person name="Brasseur M.V."/>
            <person name="Bakowski C.E."/>
            <person name="Podsiadlowski L."/>
            <person name="Prost S."/>
            <person name="Krehenwinkel H."/>
            <person name="Mayer C."/>
        </authorList>
    </citation>
    <scope>NUCLEOTIDE SEQUENCE [LARGE SCALE GENOMIC DNA]</scope>
    <source>
        <strain evidence="26">NO-MEL_2022_Ind0_liver</strain>
    </source>
</reference>
<accession>A0AAW1DVE5</accession>
<keyword evidence="15" id="KW-0406">Ion transport</keyword>
<gene>
    <name evidence="26" type="ORF">VZT92_027381</name>
</gene>
<feature type="transmembrane region" description="Helical" evidence="24">
    <location>
        <begin position="462"/>
        <end position="486"/>
    </location>
</feature>
<dbReference type="InterPro" id="IPR018490">
    <property type="entry name" value="cNMP-bd_dom_sf"/>
</dbReference>
<evidence type="ECO:0000256" key="14">
    <source>
        <dbReference type="ARBA" id="ARBA00023053"/>
    </source>
</evidence>
<comment type="catalytic activity">
    <reaction evidence="22">
        <text>Na(+)(in) = Na(+)(out)</text>
        <dbReference type="Rhea" id="RHEA:34963"/>
        <dbReference type="ChEBI" id="CHEBI:29101"/>
    </reaction>
</comment>
<keyword evidence="20" id="KW-0407">Ion channel</keyword>
<dbReference type="Pfam" id="PF00520">
    <property type="entry name" value="Ion_trans"/>
    <property type="match status" value="1"/>
</dbReference>
<dbReference type="SUPFAM" id="SSF51206">
    <property type="entry name" value="cAMP-binding domain-like"/>
    <property type="match status" value="1"/>
</dbReference>
<dbReference type="GO" id="GO:0005272">
    <property type="term" value="F:sodium channel activity"/>
    <property type="evidence" value="ECO:0007669"/>
    <property type="project" value="UniProtKB-KW"/>
</dbReference>
<comment type="similarity">
    <text evidence="2">Belongs to the potassium channel HCN family.</text>
</comment>
<comment type="caution">
    <text evidence="26">The sequence shown here is derived from an EMBL/GenBank/DDBJ whole genome shotgun (WGS) entry which is preliminary data.</text>
</comment>
<evidence type="ECO:0000256" key="22">
    <source>
        <dbReference type="ARBA" id="ARBA00036239"/>
    </source>
</evidence>
<feature type="region of interest" description="Disordered" evidence="23">
    <location>
        <begin position="1002"/>
        <end position="1024"/>
    </location>
</feature>
<dbReference type="InterPro" id="IPR018488">
    <property type="entry name" value="cNMP-bd_CS"/>
</dbReference>
<feature type="transmembrane region" description="Helical" evidence="24">
    <location>
        <begin position="431"/>
        <end position="450"/>
    </location>
</feature>
<keyword evidence="19" id="KW-1071">Ligand-gated ion channel</keyword>
<evidence type="ECO:0000256" key="7">
    <source>
        <dbReference type="ARBA" id="ARBA00022566"/>
    </source>
</evidence>
<dbReference type="GO" id="GO:0030424">
    <property type="term" value="C:axon"/>
    <property type="evidence" value="ECO:0007669"/>
    <property type="project" value="TreeGrafter"/>
</dbReference>
<evidence type="ECO:0000256" key="24">
    <source>
        <dbReference type="SAM" id="Phobius"/>
    </source>
</evidence>
<dbReference type="InterPro" id="IPR014710">
    <property type="entry name" value="RmlC-like_jellyroll"/>
</dbReference>
<keyword evidence="3" id="KW-0813">Transport</keyword>
<keyword evidence="5" id="KW-1003">Cell membrane</keyword>
<dbReference type="GO" id="GO:0030552">
    <property type="term" value="F:cAMP binding"/>
    <property type="evidence" value="ECO:0007669"/>
    <property type="project" value="UniProtKB-KW"/>
</dbReference>
<evidence type="ECO:0000256" key="15">
    <source>
        <dbReference type="ARBA" id="ARBA00023065"/>
    </source>
</evidence>
<dbReference type="FunFam" id="1.10.287.70:FF:000031">
    <property type="entry name" value="Potassium/sodium hyperpolarization-activated cyclic nucleotide-gated channel 1, putative"/>
    <property type="match status" value="1"/>
</dbReference>
<dbReference type="PANTHER" id="PTHR45689:SF7">
    <property type="entry name" value="POTASSIUM_SODIUM HYPERPOLARIZATION-ACTIVATED CYCLIC NUCLEOTIDE-GATED CHANNEL 3"/>
    <property type="match status" value="1"/>
</dbReference>
<dbReference type="SUPFAM" id="SSF81324">
    <property type="entry name" value="Voltage-gated potassium channels"/>
    <property type="match status" value="1"/>
</dbReference>
<dbReference type="GO" id="GO:0098855">
    <property type="term" value="C:HCN channel complex"/>
    <property type="evidence" value="ECO:0007669"/>
    <property type="project" value="TreeGrafter"/>
</dbReference>
<feature type="compositionally biased region" description="Gly residues" evidence="23">
    <location>
        <begin position="1"/>
        <end position="18"/>
    </location>
</feature>
<keyword evidence="8 24" id="KW-0812">Transmembrane</keyword>
<keyword evidence="4" id="KW-0894">Sodium channel</keyword>
<keyword evidence="14" id="KW-0915">Sodium</keyword>
<dbReference type="SMART" id="SM00100">
    <property type="entry name" value="cNMP"/>
    <property type="match status" value="1"/>
</dbReference>
<keyword evidence="18" id="KW-0739">Sodium transport</keyword>
<evidence type="ECO:0000256" key="21">
    <source>
        <dbReference type="ARBA" id="ARBA00034430"/>
    </source>
</evidence>
<evidence type="ECO:0000256" key="12">
    <source>
        <dbReference type="ARBA" id="ARBA00022958"/>
    </source>
</evidence>
<evidence type="ECO:0000256" key="23">
    <source>
        <dbReference type="SAM" id="MobiDB-lite"/>
    </source>
</evidence>
<evidence type="ECO:0000256" key="20">
    <source>
        <dbReference type="ARBA" id="ARBA00023303"/>
    </source>
</evidence>
<dbReference type="PROSITE" id="PS00888">
    <property type="entry name" value="CNMP_BINDING_1"/>
    <property type="match status" value="1"/>
</dbReference>
<dbReference type="EMBL" id="JBCEZU010000597">
    <property type="protein sequence ID" value="KAK9513880.1"/>
    <property type="molecule type" value="Genomic_DNA"/>
</dbReference>
<evidence type="ECO:0000256" key="16">
    <source>
        <dbReference type="ARBA" id="ARBA00023136"/>
    </source>
</evidence>
<comment type="subcellular location">
    <subcellularLocation>
        <location evidence="1">Cell membrane</location>
        <topology evidence="1">Multi-pass membrane protein</topology>
    </subcellularLocation>
</comment>
<dbReference type="Gene3D" id="2.60.120.10">
    <property type="entry name" value="Jelly Rolls"/>
    <property type="match status" value="1"/>
</dbReference>
<protein>
    <recommendedName>
        <fullName evidence="25">Cyclic nucleotide-binding domain-containing protein</fullName>
    </recommendedName>
</protein>
<proteinExistence type="inferred from homology"/>
<dbReference type="GO" id="GO:0030425">
    <property type="term" value="C:dendrite"/>
    <property type="evidence" value="ECO:0007669"/>
    <property type="project" value="TreeGrafter"/>
</dbReference>
<dbReference type="Gene3D" id="1.10.287.630">
    <property type="entry name" value="Helix hairpin bin"/>
    <property type="match status" value="1"/>
</dbReference>
<evidence type="ECO:0000313" key="27">
    <source>
        <dbReference type="Proteomes" id="UP001488805"/>
    </source>
</evidence>
<dbReference type="FunFam" id="1.10.287.630:FF:000002">
    <property type="entry name" value="Potassium/sodium hyperpolarization-activated cyclic nucleotide-gated channel 4"/>
    <property type="match status" value="1"/>
</dbReference>
<dbReference type="InterPro" id="IPR051413">
    <property type="entry name" value="K/Na_HCN_channel"/>
</dbReference>
<dbReference type="FunFam" id="2.60.120.10:FF:000007">
    <property type="entry name" value="Putative potassium/sodium hyperpolarization-activated cyclic nucleotide-gated channel 2"/>
    <property type="match status" value="1"/>
</dbReference>
<feature type="region of interest" description="Disordered" evidence="23">
    <location>
        <begin position="1"/>
        <end position="115"/>
    </location>
</feature>
<dbReference type="GO" id="GO:0003254">
    <property type="term" value="P:regulation of membrane depolarization"/>
    <property type="evidence" value="ECO:0007669"/>
    <property type="project" value="TreeGrafter"/>
</dbReference>
<sequence length="1202" mass="130793">MDGVAGGVGTPSGTGGSGCDSLPRRNGGGSKRRSKSSLPSPGYRLSQASLEGERGSFGADSTSLGGRGRRPSIMSSTRDGLPFRTAGTPTTPVPLPPPPPSSSATAHPPPRSVGFATTRATLTSTSSTGTGVMVVATGPETTTTTTCNTTAAGSPELMGQCGLGGFGMGLDGEDYSNSNQSTFIQRQFGAMLQPGVNKFSLRMFGSHKAVALEQQRQKSAGTWIIHPYSDFRFYWDLLMLMLMMGNLIILPVGITFFRDENTPSWIIFNVVSDTLFMVDLVLNFRTGIIKEDNTEILLDPRAIREKYLKNWFLVDFVSSIPVDYIFLMVDSFDTEVYRTARALRIVRFTKILSLLRLLRLSRLIRYIHQWEEIFHMTYDLASAMVRIVNLIGMMLLLCHWDGCLQFLVPMLQDFPPDCWVSKNLMVNDTWGLQYSYALFKAMSHMLCIGYGAQAPEGMTDVWLTMLSMIVGATCYAMFIGHATALIQSLDSSRRQYQEKYKQVEQYMSFHKLPADVRQKIHEYYEHRFQGKMFDEENILGELSDPLKEEIVSFNCRSLVANMPLFANADPNFVTAVLIKLRFEVFQPSDFIIREGTVGRKMYFIQHGRVSVMARGNKETKLSDGSYFGEICLLTRGRRTASVRADTYCRLYSLSVDNFNEVLEEHPMMRRAFETVAVDRLDRIGRKNSMLLRKSSQGGSLGGSMGRGGGRGGGGPGAGGGLAASTLGSCDSMLVQQIVKHDSMSAMQDAIAAAAAGRGGVIGGSGTVSPRPCPVIWAPLVNAPLQTAAATSNVAIALMHQQQQLQQLQQQHALGGAFFLPSPLVSPSPSSSFPLSPPRPPVLQPLRPSVSSLIGMMTMGGMGGMGGLGGLSPRGFPVSPSSMGLPGGLTSPPIVKTPSTPASSVPTSVQQERNLHYSLRLQADHPSMFAGSPAGGPQTPPLHKVPAANPPAACGAPSDCNSHFVTGQQGAKEALLRHGGNSSQGLPALGRLTQEARLLSASQPTLPHRSWAGVQPHPPLHRKASGGNLLPAPFLAGQLARGSSADVFYLLFSPFLLVHLYPTTTPEPPCQGIQHTSFCFSVVWPQSRPNPNPFSDTDPHSDNPLSHFYPSPNSYTHLDTCYSYPDPNPCTFSHSHPFFNLLLLTPRNKRQLPSPQNSIRPLPLPRPLRHPPLHPPSQHMQPPPLKVGKKTLSYHSPEKTQRD</sequence>
<evidence type="ECO:0000256" key="4">
    <source>
        <dbReference type="ARBA" id="ARBA00022461"/>
    </source>
</evidence>
<dbReference type="InterPro" id="IPR013621">
    <property type="entry name" value="Ion_trans_N"/>
</dbReference>
<feature type="region of interest" description="Disordered" evidence="23">
    <location>
        <begin position="692"/>
        <end position="719"/>
    </location>
</feature>
<evidence type="ECO:0000256" key="11">
    <source>
        <dbReference type="ARBA" id="ARBA00022882"/>
    </source>
</evidence>
<evidence type="ECO:0000256" key="18">
    <source>
        <dbReference type="ARBA" id="ARBA00023201"/>
    </source>
</evidence>
<feature type="transmembrane region" description="Helical" evidence="24">
    <location>
        <begin position="233"/>
        <end position="257"/>
    </location>
</feature>
<dbReference type="GO" id="GO:0005249">
    <property type="term" value="F:voltage-gated potassium channel activity"/>
    <property type="evidence" value="ECO:0007669"/>
    <property type="project" value="InterPro"/>
</dbReference>
<keyword evidence="7" id="KW-0116">cAMP-binding</keyword>
<evidence type="ECO:0000256" key="1">
    <source>
        <dbReference type="ARBA" id="ARBA00004651"/>
    </source>
</evidence>
<dbReference type="InterPro" id="IPR000595">
    <property type="entry name" value="cNMP-bd_dom"/>
</dbReference>
<keyword evidence="10" id="KW-0631">Potassium channel</keyword>
<dbReference type="Pfam" id="PF00027">
    <property type="entry name" value="cNMP_binding"/>
    <property type="match status" value="1"/>
</dbReference>
<name>A0AAW1DVE5_ZOAVI</name>
<organism evidence="26 27">
    <name type="scientific">Zoarces viviparus</name>
    <name type="common">Viviparous eelpout</name>
    <name type="synonym">Blennius viviparus</name>
    <dbReference type="NCBI Taxonomy" id="48416"/>
    <lineage>
        <taxon>Eukaryota</taxon>
        <taxon>Metazoa</taxon>
        <taxon>Chordata</taxon>
        <taxon>Craniata</taxon>
        <taxon>Vertebrata</taxon>
        <taxon>Euteleostomi</taxon>
        <taxon>Actinopterygii</taxon>
        <taxon>Neopterygii</taxon>
        <taxon>Teleostei</taxon>
        <taxon>Neoteleostei</taxon>
        <taxon>Acanthomorphata</taxon>
        <taxon>Eupercaria</taxon>
        <taxon>Perciformes</taxon>
        <taxon>Cottioidei</taxon>
        <taxon>Zoarcales</taxon>
        <taxon>Zoarcidae</taxon>
        <taxon>Zoarcinae</taxon>
        <taxon>Zoarces</taxon>
    </lineage>
</organism>
<dbReference type="PROSITE" id="PS50042">
    <property type="entry name" value="CNMP_BINDING_3"/>
    <property type="match status" value="1"/>
</dbReference>
<dbReference type="PRINTS" id="PR01463">
    <property type="entry name" value="EAGCHANLFMLY"/>
</dbReference>
<dbReference type="Pfam" id="PF08412">
    <property type="entry name" value="Ion_trans_N"/>
    <property type="match status" value="1"/>
</dbReference>
<keyword evidence="27" id="KW-1185">Reference proteome</keyword>
<evidence type="ECO:0000256" key="3">
    <source>
        <dbReference type="ARBA" id="ARBA00022448"/>
    </source>
</evidence>
<dbReference type="InterPro" id="IPR003938">
    <property type="entry name" value="K_chnl_volt-dep_EAG/ELK/ERG"/>
</dbReference>
<keyword evidence="16 24" id="KW-0472">Membrane</keyword>
<evidence type="ECO:0000256" key="8">
    <source>
        <dbReference type="ARBA" id="ARBA00022692"/>
    </source>
</evidence>
<feature type="domain" description="Cyclic nucleotide-binding" evidence="25">
    <location>
        <begin position="564"/>
        <end position="670"/>
    </location>
</feature>
<feature type="transmembrane region" description="Helical" evidence="24">
    <location>
        <begin position="387"/>
        <end position="411"/>
    </location>
</feature>
<evidence type="ECO:0000256" key="9">
    <source>
        <dbReference type="ARBA" id="ARBA00022741"/>
    </source>
</evidence>
<evidence type="ECO:0000256" key="17">
    <source>
        <dbReference type="ARBA" id="ARBA00023149"/>
    </source>
</evidence>
<feature type="region of interest" description="Disordered" evidence="23">
    <location>
        <begin position="1148"/>
        <end position="1202"/>
    </location>
</feature>
<keyword evidence="9" id="KW-0547">Nucleotide-binding</keyword>
<keyword evidence="13 24" id="KW-1133">Transmembrane helix</keyword>